<keyword evidence="11" id="KW-1185">Reference proteome</keyword>
<dbReference type="Pfam" id="PF00462">
    <property type="entry name" value="Glutaredoxin"/>
    <property type="match status" value="1"/>
</dbReference>
<dbReference type="OrthoDB" id="2020662at2759"/>
<keyword evidence="4" id="KW-0547">Nucleotide-binding</keyword>
<dbReference type="NCBIfam" id="TIGR00552">
    <property type="entry name" value="nadE"/>
    <property type="match status" value="1"/>
</dbReference>
<keyword evidence="3" id="KW-0001">2Fe-2S</keyword>
<keyword evidence="2" id="KW-0436">Ligase</keyword>
<sequence length="292" mass="31525">MLPSRIASRVAGALRPMARSLALPTSGFSVLPSLPSLAPTSLSASGMSLAPAAGTAVFGSGFRGFSSGELPGMNDKFEAQLREYVFPVIDDIIADNRVVLFMKGTPTRPECGYSRLASTLLKHHKIEFEGVDVLADPAIRAAIKVYSDWPTIPQLYVDGGNLDEDGFLCYFCKAGDGVADVQLLADLHKSEVFAVGHALAVPESILIAPPSADLWDGQTDEDEIGYSYDAVELYTALRAKDPRTTRDDYLAKVSPDAQAEYEAIGTRLEAIHHRNSHKANFPKNLNILTLSK</sequence>
<dbReference type="PROSITE" id="PS51354">
    <property type="entry name" value="GLUTAREDOXIN_2"/>
    <property type="match status" value="1"/>
</dbReference>
<proteinExistence type="predicted"/>
<dbReference type="GO" id="GO:0009435">
    <property type="term" value="P:NAD+ biosynthetic process"/>
    <property type="evidence" value="ECO:0007669"/>
    <property type="project" value="InterPro"/>
</dbReference>
<dbReference type="Proteomes" id="UP000265618">
    <property type="component" value="Unassembled WGS sequence"/>
</dbReference>
<gene>
    <name evidence="10" type="ORF">KIPB_008263</name>
</gene>
<dbReference type="EMBL" id="BDIP01002516">
    <property type="protein sequence ID" value="GIQ86411.1"/>
    <property type="molecule type" value="Genomic_DNA"/>
</dbReference>
<dbReference type="GO" id="GO:0005524">
    <property type="term" value="F:ATP binding"/>
    <property type="evidence" value="ECO:0007669"/>
    <property type="project" value="UniProtKB-KW"/>
</dbReference>
<keyword evidence="3" id="KW-0408">Iron</keyword>
<feature type="domain" description="NAD/GMP synthase" evidence="9">
    <location>
        <begin position="166"/>
        <end position="259"/>
    </location>
</feature>
<dbReference type="AlphaFoldDB" id="A0A9K3GL64"/>
<dbReference type="InterPro" id="IPR003694">
    <property type="entry name" value="NAD_synthase"/>
</dbReference>
<dbReference type="SUPFAM" id="SSF52833">
    <property type="entry name" value="Thioredoxin-like"/>
    <property type="match status" value="1"/>
</dbReference>
<dbReference type="InterPro" id="IPR002109">
    <property type="entry name" value="Glutaredoxin"/>
</dbReference>
<evidence type="ECO:0000256" key="4">
    <source>
        <dbReference type="ARBA" id="ARBA00022741"/>
    </source>
</evidence>
<evidence type="ECO:0000256" key="1">
    <source>
        <dbReference type="ARBA" id="ARBA00004790"/>
    </source>
</evidence>
<comment type="caution">
    <text evidence="10">The sequence shown here is derived from an EMBL/GenBank/DDBJ whole genome shotgun (WGS) entry which is preliminary data.</text>
</comment>
<keyword evidence="5" id="KW-0067">ATP-binding</keyword>
<evidence type="ECO:0000256" key="3">
    <source>
        <dbReference type="ARBA" id="ARBA00022714"/>
    </source>
</evidence>
<dbReference type="PANTHER" id="PTHR10293">
    <property type="entry name" value="GLUTAREDOXIN FAMILY MEMBER"/>
    <property type="match status" value="1"/>
</dbReference>
<dbReference type="PANTHER" id="PTHR10293:SF72">
    <property type="entry name" value="MONOTHIOL GLUTAREDOXIN-S14, CHLOROPLASTIC"/>
    <property type="match status" value="1"/>
</dbReference>
<dbReference type="Pfam" id="PF02540">
    <property type="entry name" value="NAD_synthase"/>
    <property type="match status" value="1"/>
</dbReference>
<keyword evidence="7" id="KW-0676">Redox-active center</keyword>
<evidence type="ECO:0000313" key="10">
    <source>
        <dbReference type="EMBL" id="GIQ86411.1"/>
    </source>
</evidence>
<dbReference type="SUPFAM" id="SSF52402">
    <property type="entry name" value="Adenine nucleotide alpha hydrolases-like"/>
    <property type="match status" value="1"/>
</dbReference>
<evidence type="ECO:0000259" key="9">
    <source>
        <dbReference type="Pfam" id="PF02540"/>
    </source>
</evidence>
<evidence type="ECO:0000256" key="5">
    <source>
        <dbReference type="ARBA" id="ARBA00022840"/>
    </source>
</evidence>
<dbReference type="GO" id="GO:0004359">
    <property type="term" value="F:glutaminase activity"/>
    <property type="evidence" value="ECO:0007669"/>
    <property type="project" value="InterPro"/>
</dbReference>
<dbReference type="InterPro" id="IPR022310">
    <property type="entry name" value="NAD/GMP_synthase"/>
</dbReference>
<dbReference type="Gene3D" id="3.40.30.10">
    <property type="entry name" value="Glutaredoxin"/>
    <property type="match status" value="1"/>
</dbReference>
<comment type="pathway">
    <text evidence="1">Cofactor biosynthesis; NAD(+) biosynthesis.</text>
</comment>
<accession>A0A9K3GL64</accession>
<reference evidence="10 11" key="1">
    <citation type="journal article" date="2018" name="PLoS ONE">
        <title>The draft genome of Kipferlia bialata reveals reductive genome evolution in fornicate parasites.</title>
        <authorList>
            <person name="Tanifuji G."/>
            <person name="Takabayashi S."/>
            <person name="Kume K."/>
            <person name="Takagi M."/>
            <person name="Nakayama T."/>
            <person name="Kamikawa R."/>
            <person name="Inagaki Y."/>
            <person name="Hashimoto T."/>
        </authorList>
    </citation>
    <scope>NUCLEOTIDE SEQUENCE [LARGE SCALE GENOMIC DNA]</scope>
    <source>
        <strain evidence="10">NY0173</strain>
    </source>
</reference>
<dbReference type="Gene3D" id="3.40.50.620">
    <property type="entry name" value="HUPs"/>
    <property type="match status" value="1"/>
</dbReference>
<dbReference type="GO" id="GO:0005737">
    <property type="term" value="C:cytoplasm"/>
    <property type="evidence" value="ECO:0007669"/>
    <property type="project" value="InterPro"/>
</dbReference>
<organism evidence="10 11">
    <name type="scientific">Kipferlia bialata</name>
    <dbReference type="NCBI Taxonomy" id="797122"/>
    <lineage>
        <taxon>Eukaryota</taxon>
        <taxon>Metamonada</taxon>
        <taxon>Carpediemonas-like organisms</taxon>
        <taxon>Kipferlia</taxon>
    </lineage>
</organism>
<feature type="domain" description="Glutaredoxin" evidence="8">
    <location>
        <begin position="98"/>
        <end position="159"/>
    </location>
</feature>
<name>A0A9K3GL64_9EUKA</name>
<dbReference type="InterPro" id="IPR004480">
    <property type="entry name" value="Monothiol_GRX-rel"/>
</dbReference>
<dbReference type="GO" id="GO:0051537">
    <property type="term" value="F:2 iron, 2 sulfur cluster binding"/>
    <property type="evidence" value="ECO:0007669"/>
    <property type="project" value="UniProtKB-KW"/>
</dbReference>
<evidence type="ECO:0000256" key="7">
    <source>
        <dbReference type="ARBA" id="ARBA00023284"/>
    </source>
</evidence>
<dbReference type="InterPro" id="IPR036249">
    <property type="entry name" value="Thioredoxin-like_sf"/>
</dbReference>
<evidence type="ECO:0000256" key="2">
    <source>
        <dbReference type="ARBA" id="ARBA00022598"/>
    </source>
</evidence>
<keyword evidence="6" id="KW-0520">NAD</keyword>
<dbReference type="InterPro" id="IPR014729">
    <property type="entry name" value="Rossmann-like_a/b/a_fold"/>
</dbReference>
<keyword evidence="3" id="KW-0411">Iron-sulfur</keyword>
<dbReference type="CDD" id="cd00553">
    <property type="entry name" value="NAD_synthase"/>
    <property type="match status" value="1"/>
</dbReference>
<keyword evidence="3" id="KW-0479">Metal-binding</keyword>
<protein>
    <submittedName>
        <fullName evidence="10">NAD(+) synthetase</fullName>
    </submittedName>
</protein>
<evidence type="ECO:0000256" key="6">
    <source>
        <dbReference type="ARBA" id="ARBA00023027"/>
    </source>
</evidence>
<evidence type="ECO:0000259" key="8">
    <source>
        <dbReference type="Pfam" id="PF00462"/>
    </source>
</evidence>
<evidence type="ECO:0000313" key="11">
    <source>
        <dbReference type="Proteomes" id="UP000265618"/>
    </source>
</evidence>
<dbReference type="GO" id="GO:0003952">
    <property type="term" value="F:NAD+ synthase (glutamine-hydrolyzing) activity"/>
    <property type="evidence" value="ECO:0007669"/>
    <property type="project" value="InterPro"/>
</dbReference>